<dbReference type="PANTHER" id="PTHR20858">
    <property type="entry name" value="PHOSPHOMETHYLPYRIMIDINE KINASE"/>
    <property type="match status" value="1"/>
</dbReference>
<evidence type="ECO:0000256" key="6">
    <source>
        <dbReference type="ARBA" id="ARBA00022840"/>
    </source>
</evidence>
<evidence type="ECO:0000256" key="3">
    <source>
        <dbReference type="ARBA" id="ARBA00022679"/>
    </source>
</evidence>
<evidence type="ECO:0000259" key="7">
    <source>
        <dbReference type="Pfam" id="PF08543"/>
    </source>
</evidence>
<dbReference type="RefSeq" id="WP_312646800.1">
    <property type="nucleotide sequence ID" value="NZ_CP116967.1"/>
</dbReference>
<organism evidence="8 9">
    <name type="scientific">Candidatus Nitrospira allomarina</name>
    <dbReference type="NCBI Taxonomy" id="3020900"/>
    <lineage>
        <taxon>Bacteria</taxon>
        <taxon>Pseudomonadati</taxon>
        <taxon>Nitrospirota</taxon>
        <taxon>Nitrospiria</taxon>
        <taxon>Nitrospirales</taxon>
        <taxon>Nitrospiraceae</taxon>
        <taxon>Nitrospira</taxon>
    </lineage>
</organism>
<dbReference type="EC" id="2.7.1.49" evidence="2"/>
<dbReference type="Proteomes" id="UP001302719">
    <property type="component" value="Chromosome"/>
</dbReference>
<dbReference type="NCBIfam" id="TIGR00097">
    <property type="entry name" value="HMP-P_kinase"/>
    <property type="match status" value="1"/>
</dbReference>
<dbReference type="GO" id="GO:0009228">
    <property type="term" value="P:thiamine biosynthetic process"/>
    <property type="evidence" value="ECO:0007669"/>
    <property type="project" value="InterPro"/>
</dbReference>
<dbReference type="InterPro" id="IPR029056">
    <property type="entry name" value="Ribokinase-like"/>
</dbReference>
<keyword evidence="4" id="KW-0547">Nucleotide-binding</keyword>
<sequence>MKNAVCTIAGSDCSGGAGIQADLKAMSANGVFGMSVVTSITAQNTCGVSDVFHLPISIITAQLDALFSDIPVTVIKTGMLATSDIITTVSRHLAKQPLEHLVVDPVMVAKGGFPLLEQEAMATLKTELLPQASLLTPNIAEAEMLSGLSIKTLAHAREAAKVIHQFGCQHVLIKGGHLLEQPGTDLLFDGRFFRMFKGEFIQTNTTHGTGCTLASAIAANLAKGKPISDAIEAAKHYTTEAIRHGLPLGRGNGPTDHFYFLQA</sequence>
<evidence type="ECO:0000256" key="4">
    <source>
        <dbReference type="ARBA" id="ARBA00022741"/>
    </source>
</evidence>
<dbReference type="GO" id="GO:0005524">
    <property type="term" value="F:ATP binding"/>
    <property type="evidence" value="ECO:0007669"/>
    <property type="project" value="UniProtKB-KW"/>
</dbReference>
<proteinExistence type="predicted"/>
<keyword evidence="6" id="KW-0067">ATP-binding</keyword>
<accession>A0AA96GJ61</accession>
<keyword evidence="9" id="KW-1185">Reference proteome</keyword>
<reference evidence="8 9" key="1">
    <citation type="submission" date="2023-01" db="EMBL/GenBank/DDBJ databases">
        <title>Cultivation and genomic characterization of new, ubiquitous marine nitrite-oxidizing bacteria from the Nitrospirales.</title>
        <authorList>
            <person name="Mueller A.J."/>
            <person name="Daebeler A."/>
            <person name="Herbold C.W."/>
            <person name="Kirkegaard R.H."/>
            <person name="Daims H."/>
        </authorList>
    </citation>
    <scope>NUCLEOTIDE SEQUENCE [LARGE SCALE GENOMIC DNA]</scope>
    <source>
        <strain evidence="8 9">VA</strain>
    </source>
</reference>
<dbReference type="InterPro" id="IPR013749">
    <property type="entry name" value="PM/HMP-P_kinase-1"/>
</dbReference>
<feature type="domain" description="Pyridoxamine kinase/Phosphomethylpyrimidine kinase" evidence="7">
    <location>
        <begin position="12"/>
        <end position="256"/>
    </location>
</feature>
<dbReference type="GO" id="GO:0008972">
    <property type="term" value="F:phosphomethylpyrimidine kinase activity"/>
    <property type="evidence" value="ECO:0007669"/>
    <property type="project" value="InterPro"/>
</dbReference>
<gene>
    <name evidence="8" type="primary">thiD</name>
    <name evidence="8" type="ORF">PP769_09200</name>
</gene>
<dbReference type="CDD" id="cd01169">
    <property type="entry name" value="HMPP_kinase"/>
    <property type="match status" value="1"/>
</dbReference>
<evidence type="ECO:0000256" key="5">
    <source>
        <dbReference type="ARBA" id="ARBA00022777"/>
    </source>
</evidence>
<dbReference type="Pfam" id="PF08543">
    <property type="entry name" value="Phos_pyr_kin"/>
    <property type="match status" value="1"/>
</dbReference>
<evidence type="ECO:0000313" key="9">
    <source>
        <dbReference type="Proteomes" id="UP001302719"/>
    </source>
</evidence>
<dbReference type="SUPFAM" id="SSF53613">
    <property type="entry name" value="Ribokinase-like"/>
    <property type="match status" value="1"/>
</dbReference>
<evidence type="ECO:0000256" key="1">
    <source>
        <dbReference type="ARBA" id="ARBA00004948"/>
    </source>
</evidence>
<keyword evidence="5 8" id="KW-0418">Kinase</keyword>
<dbReference type="FunFam" id="3.40.1190.20:FF:000003">
    <property type="entry name" value="Phosphomethylpyrimidine kinase ThiD"/>
    <property type="match status" value="1"/>
</dbReference>
<dbReference type="InterPro" id="IPR004399">
    <property type="entry name" value="HMP/HMP-P_kinase_dom"/>
</dbReference>
<dbReference type="GO" id="GO:0005829">
    <property type="term" value="C:cytosol"/>
    <property type="evidence" value="ECO:0007669"/>
    <property type="project" value="TreeGrafter"/>
</dbReference>
<name>A0AA96GJ61_9BACT</name>
<keyword evidence="3 8" id="KW-0808">Transferase</keyword>
<dbReference type="PANTHER" id="PTHR20858:SF17">
    <property type="entry name" value="HYDROXYMETHYLPYRIMIDINE_PHOSPHOMETHYLPYRIMIDINE KINASE THI20-RELATED"/>
    <property type="match status" value="1"/>
</dbReference>
<dbReference type="KEGG" id="nall:PP769_09200"/>
<dbReference type="AlphaFoldDB" id="A0AA96GJ61"/>
<evidence type="ECO:0000313" key="8">
    <source>
        <dbReference type="EMBL" id="WNM59913.1"/>
    </source>
</evidence>
<protein>
    <recommendedName>
        <fullName evidence="2">hydroxymethylpyrimidine kinase</fullName>
        <ecNumber evidence="2">2.7.1.49</ecNumber>
    </recommendedName>
</protein>
<dbReference type="GO" id="GO:0008902">
    <property type="term" value="F:hydroxymethylpyrimidine kinase activity"/>
    <property type="evidence" value="ECO:0007669"/>
    <property type="project" value="UniProtKB-EC"/>
</dbReference>
<comment type="pathway">
    <text evidence="1">Cofactor biosynthesis; thiamine diphosphate biosynthesis.</text>
</comment>
<dbReference type="Gene3D" id="3.40.1190.20">
    <property type="match status" value="1"/>
</dbReference>
<evidence type="ECO:0000256" key="2">
    <source>
        <dbReference type="ARBA" id="ARBA00012135"/>
    </source>
</evidence>
<dbReference type="EMBL" id="CP116967">
    <property type="protein sequence ID" value="WNM59913.1"/>
    <property type="molecule type" value="Genomic_DNA"/>
</dbReference>